<dbReference type="STRING" id="420778.A0A1S8BAC0"/>
<dbReference type="EMBL" id="MSZU01000095">
    <property type="protein sequence ID" value="OMP84364.1"/>
    <property type="molecule type" value="Genomic_DNA"/>
</dbReference>
<dbReference type="InterPro" id="IPR001128">
    <property type="entry name" value="Cyt_P450"/>
</dbReference>
<evidence type="ECO:0000256" key="1">
    <source>
        <dbReference type="ARBA" id="ARBA00001971"/>
    </source>
</evidence>
<dbReference type="Gene3D" id="1.10.630.10">
    <property type="entry name" value="Cytochrome P450"/>
    <property type="match status" value="1"/>
</dbReference>
<evidence type="ECO:0000313" key="7">
    <source>
        <dbReference type="EMBL" id="OMP84364.1"/>
    </source>
</evidence>
<dbReference type="PRINTS" id="PR00465">
    <property type="entry name" value="EP450IV"/>
</dbReference>
<dbReference type="InterPro" id="IPR002403">
    <property type="entry name" value="Cyt_P450_E_grp-IV"/>
</dbReference>
<dbReference type="GO" id="GO:0016705">
    <property type="term" value="F:oxidoreductase activity, acting on paired donors, with incorporation or reduction of molecular oxygen"/>
    <property type="evidence" value="ECO:0007669"/>
    <property type="project" value="InterPro"/>
</dbReference>
<reference evidence="7 8" key="1">
    <citation type="submission" date="2017-01" db="EMBL/GenBank/DDBJ databases">
        <title>Draft genome sequence of Diplodia seriata F98.1, a fungal species involved in grapevine trunk diseases.</title>
        <authorList>
            <person name="Robert-Siegwald G."/>
            <person name="Vallet J."/>
            <person name="Abou-Mansour E."/>
            <person name="Xu J."/>
            <person name="Rey P."/>
            <person name="Bertsch C."/>
            <person name="Rego C."/>
            <person name="Larignon P."/>
            <person name="Fontaine F."/>
            <person name="Lebrun M.-H."/>
        </authorList>
    </citation>
    <scope>NUCLEOTIDE SEQUENCE [LARGE SCALE GENOMIC DNA]</scope>
    <source>
        <strain evidence="7 8">F98.1</strain>
    </source>
</reference>
<feature type="binding site" description="axial binding residue" evidence="5">
    <location>
        <position position="145"/>
    </location>
    <ligand>
        <name>heme</name>
        <dbReference type="ChEBI" id="CHEBI:30413"/>
    </ligand>
    <ligandPart>
        <name>Fe</name>
        <dbReference type="ChEBI" id="CHEBI:18248"/>
    </ligandPart>
</feature>
<dbReference type="SUPFAM" id="SSF48264">
    <property type="entry name" value="Cytochrome P450"/>
    <property type="match status" value="1"/>
</dbReference>
<keyword evidence="5 6" id="KW-0349">Heme</keyword>
<dbReference type="GO" id="GO:0032259">
    <property type="term" value="P:methylation"/>
    <property type="evidence" value="ECO:0007669"/>
    <property type="project" value="UniProtKB-KW"/>
</dbReference>
<comment type="cofactor">
    <cofactor evidence="1 5">
        <name>heme</name>
        <dbReference type="ChEBI" id="CHEBI:30413"/>
    </cofactor>
</comment>
<name>A0A1S8BAC0_9PEZI</name>
<dbReference type="OrthoDB" id="3934656at2759"/>
<keyword evidence="6" id="KW-0503">Monooxygenase</keyword>
<organism evidence="7 8">
    <name type="scientific">Diplodia seriata</name>
    <dbReference type="NCBI Taxonomy" id="420778"/>
    <lineage>
        <taxon>Eukaryota</taxon>
        <taxon>Fungi</taxon>
        <taxon>Dikarya</taxon>
        <taxon>Ascomycota</taxon>
        <taxon>Pezizomycotina</taxon>
        <taxon>Dothideomycetes</taxon>
        <taxon>Dothideomycetes incertae sedis</taxon>
        <taxon>Botryosphaeriales</taxon>
        <taxon>Botryosphaeriaceae</taxon>
        <taxon>Diplodia</taxon>
    </lineage>
</organism>
<evidence type="ECO:0000256" key="3">
    <source>
        <dbReference type="ARBA" id="ARBA00022723"/>
    </source>
</evidence>
<evidence type="ECO:0000256" key="4">
    <source>
        <dbReference type="ARBA" id="ARBA00023004"/>
    </source>
</evidence>
<dbReference type="PANTHER" id="PTHR24305">
    <property type="entry name" value="CYTOCHROME P450"/>
    <property type="match status" value="1"/>
</dbReference>
<keyword evidence="3 5" id="KW-0479">Metal-binding</keyword>
<dbReference type="InterPro" id="IPR050121">
    <property type="entry name" value="Cytochrome_P450_monoxygenase"/>
</dbReference>
<dbReference type="GO" id="GO:0004497">
    <property type="term" value="F:monooxygenase activity"/>
    <property type="evidence" value="ECO:0007669"/>
    <property type="project" value="UniProtKB-KW"/>
</dbReference>
<keyword evidence="6" id="KW-0560">Oxidoreductase</keyword>
<evidence type="ECO:0000313" key="8">
    <source>
        <dbReference type="Proteomes" id="UP000190776"/>
    </source>
</evidence>
<comment type="similarity">
    <text evidence="2 6">Belongs to the cytochrome P450 family.</text>
</comment>
<dbReference type="GO" id="GO:0005506">
    <property type="term" value="F:iron ion binding"/>
    <property type="evidence" value="ECO:0007669"/>
    <property type="project" value="InterPro"/>
</dbReference>
<dbReference type="PROSITE" id="PS00086">
    <property type="entry name" value="CYTOCHROME_P450"/>
    <property type="match status" value="1"/>
</dbReference>
<dbReference type="InterPro" id="IPR036396">
    <property type="entry name" value="Cyt_P450_sf"/>
</dbReference>
<accession>A0A1S8BAC0</accession>
<dbReference type="AlphaFoldDB" id="A0A1S8BAC0"/>
<keyword evidence="7" id="KW-0489">Methyltransferase</keyword>
<dbReference type="GO" id="GO:0008168">
    <property type="term" value="F:methyltransferase activity"/>
    <property type="evidence" value="ECO:0007669"/>
    <property type="project" value="UniProtKB-KW"/>
</dbReference>
<dbReference type="Pfam" id="PF00067">
    <property type="entry name" value="p450"/>
    <property type="match status" value="1"/>
</dbReference>
<comment type="caution">
    <text evidence="7">The sequence shown here is derived from an EMBL/GenBank/DDBJ whole genome shotgun (WGS) entry which is preliminary data.</text>
</comment>
<dbReference type="GO" id="GO:0020037">
    <property type="term" value="F:heme binding"/>
    <property type="evidence" value="ECO:0007669"/>
    <property type="project" value="InterPro"/>
</dbReference>
<keyword evidence="7" id="KW-0808">Transferase</keyword>
<keyword evidence="4 5" id="KW-0408">Iron</keyword>
<proteinExistence type="inferred from homology"/>
<dbReference type="InterPro" id="IPR017972">
    <property type="entry name" value="Cyt_P450_CS"/>
</dbReference>
<gene>
    <name evidence="7" type="ORF">BK809_0000371</name>
</gene>
<evidence type="ECO:0000256" key="5">
    <source>
        <dbReference type="PIRSR" id="PIRSR602403-1"/>
    </source>
</evidence>
<protein>
    <submittedName>
        <fullName evidence="7">Pisatin demethylase</fullName>
    </submittedName>
</protein>
<sequence>MAKVYNYTYGLDVWLTTRKSLQLRAEIDERTAAGDLSASSPIPYQVARCMPYLQAVIKEGLRLEGSPGIPLPRVVPQCGAEIAGHFFPGGTVVGVNAYVLHRNKDIFGHDAEDFNPDRWLGDKEVVSRSLPLLNNEQFGGGSRVCIGKHIAFIELSTLIPDLVRKFDFELVDPCAQRKRRNVFFIKHQNLDVKISERRAC</sequence>
<dbReference type="PANTHER" id="PTHR24305:SF190">
    <property type="entry name" value="P450, PUTATIVE (EUROFUNG)-RELATED"/>
    <property type="match status" value="1"/>
</dbReference>
<evidence type="ECO:0000256" key="6">
    <source>
        <dbReference type="RuleBase" id="RU000461"/>
    </source>
</evidence>
<dbReference type="Proteomes" id="UP000190776">
    <property type="component" value="Unassembled WGS sequence"/>
</dbReference>
<evidence type="ECO:0000256" key="2">
    <source>
        <dbReference type="ARBA" id="ARBA00010617"/>
    </source>
</evidence>